<keyword evidence="1" id="KW-0223">Dioxygenase</keyword>
<proteinExistence type="predicted"/>
<organism evidence="1 2">
    <name type="scientific">Paenibacillus sepulcri</name>
    <dbReference type="NCBI Taxonomy" id="359917"/>
    <lineage>
        <taxon>Bacteria</taxon>
        <taxon>Bacillati</taxon>
        <taxon>Bacillota</taxon>
        <taxon>Bacilli</taxon>
        <taxon>Bacillales</taxon>
        <taxon>Paenibacillaceae</taxon>
        <taxon>Paenibacillus</taxon>
    </lineage>
</organism>
<dbReference type="InterPro" id="IPR008775">
    <property type="entry name" value="Phytyl_CoA_dOase-like"/>
</dbReference>
<dbReference type="EMBL" id="JAHZIK010000819">
    <property type="protein sequence ID" value="MBW7457334.1"/>
    <property type="molecule type" value="Genomic_DNA"/>
</dbReference>
<dbReference type="RefSeq" id="WP_210045270.1">
    <property type="nucleotide sequence ID" value="NZ_JBHLVU010000013.1"/>
</dbReference>
<protein>
    <submittedName>
        <fullName evidence="1">Phytanoyl-CoA dioxygenase family protein</fullName>
    </submittedName>
</protein>
<sequence>MTIRLSDEERQAQSIGEDKLELAAALLHIRGYVVLDNMFQPDRLQTLQEAVGEARKQTGGNNDGNPLSLPAAAPFIDPDIAENPLMLGVIDQIIGADCVLRVIGADIRKPGAAVSSELAIESKPLFPETEHVRLPAHKLHVTIPLMDLNEGSGAPELWPGSHAQPEHIARHYSEAVIRKLAEGSPSVKVNVPAGAVLICDSKLWHRECANESAEEQVSLTLTYQRWWDITSPRLVISEALYSGASARLKRLFRFEALPVRKKAEMGS</sequence>
<keyword evidence="2" id="KW-1185">Reference proteome</keyword>
<dbReference type="SUPFAM" id="SSF51197">
    <property type="entry name" value="Clavaminate synthase-like"/>
    <property type="match status" value="1"/>
</dbReference>
<dbReference type="PANTHER" id="PTHR37563">
    <property type="entry name" value="PHYTANOYL-COA DIOXYGENASE FAMILY PROTEIN (AFU_ORTHOLOGUE AFUA_2G03330)"/>
    <property type="match status" value="1"/>
</dbReference>
<dbReference type="InterPro" id="IPR051961">
    <property type="entry name" value="Fungal_Metabolite_Diox"/>
</dbReference>
<comment type="caution">
    <text evidence="1">The sequence shown here is derived from an EMBL/GenBank/DDBJ whole genome shotgun (WGS) entry which is preliminary data.</text>
</comment>
<dbReference type="PANTHER" id="PTHR37563:SF2">
    <property type="entry name" value="PHYTANOYL-COA DIOXYGENASE FAMILY PROTEIN (AFU_ORTHOLOGUE AFUA_2G03330)"/>
    <property type="match status" value="1"/>
</dbReference>
<dbReference type="Pfam" id="PF05721">
    <property type="entry name" value="PhyH"/>
    <property type="match status" value="1"/>
</dbReference>
<dbReference type="Proteomes" id="UP001519887">
    <property type="component" value="Unassembled WGS sequence"/>
</dbReference>
<evidence type="ECO:0000313" key="1">
    <source>
        <dbReference type="EMBL" id="MBW7457334.1"/>
    </source>
</evidence>
<keyword evidence="1" id="KW-0560">Oxidoreductase</keyword>
<name>A0ABS7C8T6_9BACL</name>
<evidence type="ECO:0000313" key="2">
    <source>
        <dbReference type="Proteomes" id="UP001519887"/>
    </source>
</evidence>
<gene>
    <name evidence="1" type="ORF">K0U00_25155</name>
</gene>
<accession>A0ABS7C8T6</accession>
<dbReference type="Gene3D" id="2.60.120.620">
    <property type="entry name" value="q2cbj1_9rhob like domain"/>
    <property type="match status" value="1"/>
</dbReference>
<dbReference type="GO" id="GO:0051213">
    <property type="term" value="F:dioxygenase activity"/>
    <property type="evidence" value="ECO:0007669"/>
    <property type="project" value="UniProtKB-KW"/>
</dbReference>
<reference evidence="1 2" key="1">
    <citation type="submission" date="2021-07" db="EMBL/GenBank/DDBJ databases">
        <title>Paenibacillus radiodurans sp. nov., isolated from the southeastern edge of Tengger Desert.</title>
        <authorList>
            <person name="Zhang G."/>
        </authorList>
    </citation>
    <scope>NUCLEOTIDE SEQUENCE [LARGE SCALE GENOMIC DNA]</scope>
    <source>
        <strain evidence="1 2">CCM 7311</strain>
    </source>
</reference>